<reference evidence="2" key="1">
    <citation type="submission" date="2023-04" db="EMBL/GenBank/DDBJ databases">
        <title>Phytophthora fragariaefolia NBRC 109709.</title>
        <authorList>
            <person name="Ichikawa N."/>
            <person name="Sato H."/>
            <person name="Tonouchi N."/>
        </authorList>
    </citation>
    <scope>NUCLEOTIDE SEQUENCE</scope>
    <source>
        <strain evidence="2">NBRC 109709</strain>
    </source>
</reference>
<evidence type="ECO:0000313" key="2">
    <source>
        <dbReference type="EMBL" id="GMF82305.1"/>
    </source>
</evidence>
<dbReference type="EMBL" id="BSXT01011030">
    <property type="protein sequence ID" value="GMF82305.1"/>
    <property type="molecule type" value="Genomic_DNA"/>
</dbReference>
<evidence type="ECO:0000313" key="3">
    <source>
        <dbReference type="Proteomes" id="UP001165121"/>
    </source>
</evidence>
<dbReference type="OrthoDB" id="129630at2759"/>
<feature type="region of interest" description="Disordered" evidence="1">
    <location>
        <begin position="63"/>
        <end position="88"/>
    </location>
</feature>
<dbReference type="Proteomes" id="UP001165121">
    <property type="component" value="Unassembled WGS sequence"/>
</dbReference>
<accession>A0A9W6YMW1</accession>
<dbReference type="AlphaFoldDB" id="A0A9W6YMW1"/>
<comment type="caution">
    <text evidence="2">The sequence shown here is derived from an EMBL/GenBank/DDBJ whole genome shotgun (WGS) entry which is preliminary data.</text>
</comment>
<keyword evidence="3" id="KW-1185">Reference proteome</keyword>
<proteinExistence type="predicted"/>
<feature type="compositionally biased region" description="Low complexity" evidence="1">
    <location>
        <begin position="18"/>
        <end position="31"/>
    </location>
</feature>
<gene>
    <name evidence="2" type="ORF">Pfra01_002885600</name>
</gene>
<name>A0A9W6YMW1_9STRA</name>
<evidence type="ECO:0000256" key="1">
    <source>
        <dbReference type="SAM" id="MobiDB-lite"/>
    </source>
</evidence>
<protein>
    <submittedName>
        <fullName evidence="2">Unnamed protein product</fullName>
    </submittedName>
</protein>
<feature type="region of interest" description="Disordered" evidence="1">
    <location>
        <begin position="1"/>
        <end position="47"/>
    </location>
</feature>
<organism evidence="2 3">
    <name type="scientific">Phytophthora fragariaefolia</name>
    <dbReference type="NCBI Taxonomy" id="1490495"/>
    <lineage>
        <taxon>Eukaryota</taxon>
        <taxon>Sar</taxon>
        <taxon>Stramenopiles</taxon>
        <taxon>Oomycota</taxon>
        <taxon>Peronosporomycetes</taxon>
        <taxon>Peronosporales</taxon>
        <taxon>Peronosporaceae</taxon>
        <taxon>Phytophthora</taxon>
    </lineage>
</organism>
<sequence>MSKRRNPPDGDMAQDRAPSPSSKPSGPVSDDPPSDTEVGKWTGPQAISVDRANALQTLCVLPSGQGSSSGMPVVAEIPSGEPSDLTGRVVGVPATESRNDGRTFPQDGCGGLEALVHMESLGATESCTISSMITISSETSS</sequence>